<feature type="coiled-coil region" evidence="5">
    <location>
        <begin position="249"/>
        <end position="308"/>
    </location>
</feature>
<feature type="domain" description="HAMP" evidence="8">
    <location>
        <begin position="212"/>
        <end position="264"/>
    </location>
</feature>
<name>A0ABM8ZY16_9VIBR</name>
<dbReference type="InterPro" id="IPR004089">
    <property type="entry name" value="MCPsignal_dom"/>
</dbReference>
<dbReference type="Pfam" id="PF00015">
    <property type="entry name" value="MCPsignal"/>
    <property type="match status" value="1"/>
</dbReference>
<feature type="domain" description="Methyl-accepting transducer" evidence="7">
    <location>
        <begin position="269"/>
        <end position="505"/>
    </location>
</feature>
<dbReference type="InterPro" id="IPR003660">
    <property type="entry name" value="HAMP_dom"/>
</dbReference>
<evidence type="ECO:0000256" key="5">
    <source>
        <dbReference type="SAM" id="Coils"/>
    </source>
</evidence>
<evidence type="ECO:0000256" key="3">
    <source>
        <dbReference type="ARBA" id="ARBA00029447"/>
    </source>
</evidence>
<feature type="transmembrane region" description="Helical" evidence="6">
    <location>
        <begin position="12"/>
        <end position="35"/>
    </location>
</feature>
<evidence type="ECO:0008006" key="11">
    <source>
        <dbReference type="Google" id="ProtNLM"/>
    </source>
</evidence>
<keyword evidence="6" id="KW-0472">Membrane</keyword>
<dbReference type="PRINTS" id="PR00260">
    <property type="entry name" value="CHEMTRNSDUCR"/>
</dbReference>
<evidence type="ECO:0000259" key="8">
    <source>
        <dbReference type="PROSITE" id="PS50885"/>
    </source>
</evidence>
<dbReference type="PROSITE" id="PS50885">
    <property type="entry name" value="HAMP"/>
    <property type="match status" value="1"/>
</dbReference>
<keyword evidence="6" id="KW-1133">Transmembrane helix</keyword>
<evidence type="ECO:0000259" key="7">
    <source>
        <dbReference type="PROSITE" id="PS50111"/>
    </source>
</evidence>
<organism evidence="9 10">
    <name type="scientific">Vibrio stylophorae</name>
    <dbReference type="NCBI Taxonomy" id="659351"/>
    <lineage>
        <taxon>Bacteria</taxon>
        <taxon>Pseudomonadati</taxon>
        <taxon>Pseudomonadota</taxon>
        <taxon>Gammaproteobacteria</taxon>
        <taxon>Vibrionales</taxon>
        <taxon>Vibrionaceae</taxon>
        <taxon>Vibrio</taxon>
    </lineage>
</organism>
<dbReference type="PANTHER" id="PTHR32089:SF33">
    <property type="entry name" value="TOXIN COREGULATED PILUS BIOSYNTHESIS PROTEIN I"/>
    <property type="match status" value="1"/>
</dbReference>
<dbReference type="EMBL" id="CAKLDI010000002">
    <property type="protein sequence ID" value="CAH0535730.1"/>
    <property type="molecule type" value="Genomic_DNA"/>
</dbReference>
<dbReference type="PROSITE" id="PS50111">
    <property type="entry name" value="CHEMOTAXIS_TRANSDUC_2"/>
    <property type="match status" value="1"/>
</dbReference>
<comment type="similarity">
    <text evidence="3">Belongs to the methyl-accepting chemotaxis (MCP) protein family.</text>
</comment>
<keyword evidence="2 4" id="KW-0807">Transducer</keyword>
<evidence type="ECO:0000256" key="4">
    <source>
        <dbReference type="PROSITE-ProRule" id="PRU00284"/>
    </source>
</evidence>
<keyword evidence="5" id="KW-0175">Coiled coil</keyword>
<dbReference type="Gene3D" id="1.10.287.950">
    <property type="entry name" value="Methyl-accepting chemotaxis protein"/>
    <property type="match status" value="1"/>
</dbReference>
<dbReference type="PANTHER" id="PTHR32089">
    <property type="entry name" value="METHYL-ACCEPTING CHEMOTAXIS PROTEIN MCPB"/>
    <property type="match status" value="1"/>
</dbReference>
<evidence type="ECO:0000256" key="2">
    <source>
        <dbReference type="ARBA" id="ARBA00023224"/>
    </source>
</evidence>
<evidence type="ECO:0000313" key="9">
    <source>
        <dbReference type="EMBL" id="CAH0535730.1"/>
    </source>
</evidence>
<dbReference type="Pfam" id="PF00672">
    <property type="entry name" value="HAMP"/>
    <property type="match status" value="1"/>
</dbReference>
<dbReference type="SMART" id="SM00304">
    <property type="entry name" value="HAMP"/>
    <property type="match status" value="1"/>
</dbReference>
<evidence type="ECO:0000256" key="6">
    <source>
        <dbReference type="SAM" id="Phobius"/>
    </source>
</evidence>
<accession>A0ABM8ZY16</accession>
<gene>
    <name evidence="9" type="ORF">VST7929_03204</name>
</gene>
<comment type="subcellular location">
    <subcellularLocation>
        <location evidence="1">Membrane</location>
    </subcellularLocation>
</comment>
<dbReference type="Proteomes" id="UP000838672">
    <property type="component" value="Unassembled WGS sequence"/>
</dbReference>
<protein>
    <recommendedName>
        <fullName evidence="11">Methyl-accepting chemotaxis protein</fullName>
    </recommendedName>
</protein>
<dbReference type="InterPro" id="IPR004090">
    <property type="entry name" value="Chemotax_Me-accpt_rcpt"/>
</dbReference>
<evidence type="ECO:0000313" key="10">
    <source>
        <dbReference type="Proteomes" id="UP000838672"/>
    </source>
</evidence>
<comment type="caution">
    <text evidence="9">The sequence shown here is derived from an EMBL/GenBank/DDBJ whole genome shotgun (WGS) entry which is preliminary data.</text>
</comment>
<proteinExistence type="inferred from homology"/>
<keyword evidence="10" id="KW-1185">Reference proteome</keyword>
<reference evidence="9" key="1">
    <citation type="submission" date="2021-11" db="EMBL/GenBank/DDBJ databases">
        <authorList>
            <person name="Rodrigo-Torres L."/>
            <person name="Arahal R. D."/>
            <person name="Lucena T."/>
        </authorList>
    </citation>
    <scope>NUCLEOTIDE SEQUENCE</scope>
    <source>
        <strain evidence="9">CECT 7929</strain>
    </source>
</reference>
<dbReference type="Gene3D" id="6.10.340.10">
    <property type="match status" value="1"/>
</dbReference>
<evidence type="ECO:0000256" key="1">
    <source>
        <dbReference type="ARBA" id="ARBA00004370"/>
    </source>
</evidence>
<dbReference type="CDD" id="cd06225">
    <property type="entry name" value="HAMP"/>
    <property type="match status" value="1"/>
</dbReference>
<keyword evidence="6" id="KW-0812">Transmembrane</keyword>
<sequence length="542" mass="59581">MITIRNISVKTQLFCMAAISIVGFTALVVILLSYLQVTQGDLNYKVRADYDYSMQSAQMNDQLWQIRVDYFRSVYSTSERQAYAEKLKAWHQGVQQQLREDFADFPKPELIREVQKQSDNYYQTIQAAPQIFDQYDQGKITLAQREQWMQVNSDNGVHLIKSITALATHAQELASLRISQSEQALSQSLQGGLIATALTALLLVGIAFWIIRHLIQGLSQVQHGIACLSQGDLETRLPDLGRNELGTLAQQFNQSAEKLSQTMRELTTMSSSVSAAAIELAVITTQSMQNAQEELSRVEQIAAASQQMASTASEVSHNADLAETAAQNAIENVQQGNETLAQSDQLSDQMTHSIEETGAIMTALRRHVEEISTVIQLINDVSEQTNLLALNAAIEAARAGEQGRGFAVVADEVRNLAAKTQAATVDIGKIIQNLQHQSEVAESAMQSNINLIEQNTQCQQMLKTSFDVIQQAVVQISDQNTMVASASEEQAATSADISHHLVSTSNLVNQNVESSGQISQASDDLSRLSESQQQMLAFFKVG</sequence>
<dbReference type="SMART" id="SM00283">
    <property type="entry name" value="MA"/>
    <property type="match status" value="1"/>
</dbReference>
<dbReference type="SUPFAM" id="SSF58104">
    <property type="entry name" value="Methyl-accepting chemotaxis protein (MCP) signaling domain"/>
    <property type="match status" value="1"/>
</dbReference>